<dbReference type="CDD" id="cd00090">
    <property type="entry name" value="HTH_ARSR"/>
    <property type="match status" value="1"/>
</dbReference>
<feature type="domain" description="HTH arsR-type" evidence="1">
    <location>
        <begin position="62"/>
        <end position="104"/>
    </location>
</feature>
<sequence length="139" mass="15293">MFLTAGISGIIGLITITFRLPSSFLLRASPGSGPAGQGGGYIDPRFKRVLWYLIASSRGGVNRAKIIDMLNGRPANANQIASELKLDYKTVLHHLKVLTENGMIITENKEMYGATYFLTPLMEKNYASFQEILARVKKG</sequence>
<organism evidence="2 3">
    <name type="scientific">Nitrososphaera viennensis EN76</name>
    <dbReference type="NCBI Taxonomy" id="926571"/>
    <lineage>
        <taxon>Archaea</taxon>
        <taxon>Nitrososphaerota</taxon>
        <taxon>Nitrososphaeria</taxon>
        <taxon>Nitrososphaerales</taxon>
        <taxon>Nitrososphaeraceae</taxon>
        <taxon>Nitrososphaera</taxon>
    </lineage>
</organism>
<dbReference type="AlphaFoldDB" id="A0A060HIZ6"/>
<evidence type="ECO:0000259" key="1">
    <source>
        <dbReference type="Pfam" id="PF01022"/>
    </source>
</evidence>
<dbReference type="RefSeq" id="WP_084790659.1">
    <property type="nucleotide sequence ID" value="NZ_CP007536.1"/>
</dbReference>
<evidence type="ECO:0000313" key="2">
    <source>
        <dbReference type="EMBL" id="AIC15493.1"/>
    </source>
</evidence>
<dbReference type="GeneID" id="74946520"/>
<dbReference type="STRING" id="926571.NVIE_012600"/>
<gene>
    <name evidence="2" type="ORF">NVIE_012600</name>
</gene>
<dbReference type="KEGG" id="nvn:NVIE_012600"/>
<dbReference type="InterPro" id="IPR011991">
    <property type="entry name" value="ArsR-like_HTH"/>
</dbReference>
<dbReference type="Pfam" id="PF01022">
    <property type="entry name" value="HTH_5"/>
    <property type="match status" value="1"/>
</dbReference>
<dbReference type="EMBL" id="CP007536">
    <property type="protein sequence ID" value="AIC15493.1"/>
    <property type="molecule type" value="Genomic_DNA"/>
</dbReference>
<dbReference type="Proteomes" id="UP000027093">
    <property type="component" value="Chromosome"/>
</dbReference>
<name>A0A060HIZ6_9ARCH</name>
<dbReference type="OrthoDB" id="35765at2157"/>
<accession>A0A060HIZ6</accession>
<reference evidence="2 3" key="1">
    <citation type="journal article" date="2014" name="Int. J. Syst. Evol. Microbiol.">
        <title>Nitrososphaera viennensis gen. nov., sp. nov., an aerobic and mesophilic, ammonia-oxidizing archaeon from soil and a member of the archaeal phylum Thaumarchaeota.</title>
        <authorList>
            <person name="Stieglmeier M."/>
            <person name="Klingl A."/>
            <person name="Alves R.J."/>
            <person name="Rittmann S.K."/>
            <person name="Melcher M."/>
            <person name="Leisch N."/>
            <person name="Schleper C."/>
        </authorList>
    </citation>
    <scope>NUCLEOTIDE SEQUENCE [LARGE SCALE GENOMIC DNA]</scope>
    <source>
        <strain evidence="2">EN76</strain>
    </source>
</reference>
<dbReference type="SUPFAM" id="SSF46785">
    <property type="entry name" value="Winged helix' DNA-binding domain"/>
    <property type="match status" value="1"/>
</dbReference>
<dbReference type="InterPro" id="IPR036390">
    <property type="entry name" value="WH_DNA-bd_sf"/>
</dbReference>
<dbReference type="InterPro" id="IPR036388">
    <property type="entry name" value="WH-like_DNA-bd_sf"/>
</dbReference>
<evidence type="ECO:0000313" key="3">
    <source>
        <dbReference type="Proteomes" id="UP000027093"/>
    </source>
</evidence>
<proteinExistence type="predicted"/>
<dbReference type="InterPro" id="IPR001845">
    <property type="entry name" value="HTH_ArsR_DNA-bd_dom"/>
</dbReference>
<keyword evidence="3" id="KW-1185">Reference proteome</keyword>
<dbReference type="PANTHER" id="PTHR38600:SF1">
    <property type="entry name" value="TRANSCRIPTIONAL REGULATORY PROTEIN"/>
    <property type="match status" value="1"/>
</dbReference>
<dbReference type="HOGENOM" id="CLU_153620_0_0_2"/>
<dbReference type="GO" id="GO:0003700">
    <property type="term" value="F:DNA-binding transcription factor activity"/>
    <property type="evidence" value="ECO:0007669"/>
    <property type="project" value="InterPro"/>
</dbReference>
<dbReference type="Gene3D" id="1.10.10.10">
    <property type="entry name" value="Winged helix-like DNA-binding domain superfamily/Winged helix DNA-binding domain"/>
    <property type="match status" value="1"/>
</dbReference>
<dbReference type="PANTHER" id="PTHR38600">
    <property type="entry name" value="TRANSCRIPTIONAL REGULATORY PROTEIN"/>
    <property type="match status" value="1"/>
</dbReference>
<protein>
    <recommendedName>
        <fullName evidence="1">HTH arsR-type domain-containing protein</fullName>
    </recommendedName>
</protein>